<feature type="compositionally biased region" description="Polar residues" evidence="1">
    <location>
        <begin position="105"/>
        <end position="116"/>
    </location>
</feature>
<evidence type="ECO:0000256" key="1">
    <source>
        <dbReference type="SAM" id="MobiDB-lite"/>
    </source>
</evidence>
<protein>
    <submittedName>
        <fullName evidence="2">Uncharacterized protein</fullName>
    </submittedName>
</protein>
<dbReference type="Proteomes" id="UP001056436">
    <property type="component" value="Unassembled WGS sequence"/>
</dbReference>
<proteinExistence type="predicted"/>
<reference evidence="2" key="1">
    <citation type="submission" date="2019-01" db="EMBL/GenBank/DDBJ databases">
        <title>Colletotrichum abscissum LGMF1257.</title>
        <authorList>
            <person name="Baroncelli R."/>
        </authorList>
    </citation>
    <scope>NUCLEOTIDE SEQUENCE</scope>
    <source>
        <strain evidence="2">Ca142</strain>
    </source>
</reference>
<dbReference type="EMBL" id="SDAQ01000002">
    <property type="protein sequence ID" value="KAI3559005.1"/>
    <property type="molecule type" value="Genomic_DNA"/>
</dbReference>
<sequence length="151" mass="16310">MTRSQATPTPNVSPRTKSLSVNSWMQLASSLQPRIRTRTELLASYCCCRFQYRCAAASTLQSTAHAQAASARPRKLKLIHPNLLGVPGSMLSSPPAGTAVRPSEHTGSATLPTPQQPAKLQRQAMHDSKTEAIAISNQTRLSRADLGLLCF</sequence>
<comment type="caution">
    <text evidence="2">The sequence shown here is derived from an EMBL/GenBank/DDBJ whole genome shotgun (WGS) entry which is preliminary data.</text>
</comment>
<evidence type="ECO:0000313" key="2">
    <source>
        <dbReference type="EMBL" id="KAI3559005.1"/>
    </source>
</evidence>
<feature type="region of interest" description="Disordered" evidence="1">
    <location>
        <begin position="92"/>
        <end position="116"/>
    </location>
</feature>
<accession>A0A9Q0B6K8</accession>
<keyword evidence="3" id="KW-1185">Reference proteome</keyword>
<evidence type="ECO:0000313" key="3">
    <source>
        <dbReference type="Proteomes" id="UP001056436"/>
    </source>
</evidence>
<name>A0A9Q0B6K8_9PEZI</name>
<dbReference type="AlphaFoldDB" id="A0A9Q0B6K8"/>
<gene>
    <name evidence="2" type="ORF">CABS02_01045</name>
</gene>
<organism evidence="2 3">
    <name type="scientific">Colletotrichum abscissum</name>
    <dbReference type="NCBI Taxonomy" id="1671311"/>
    <lineage>
        <taxon>Eukaryota</taxon>
        <taxon>Fungi</taxon>
        <taxon>Dikarya</taxon>
        <taxon>Ascomycota</taxon>
        <taxon>Pezizomycotina</taxon>
        <taxon>Sordariomycetes</taxon>
        <taxon>Hypocreomycetidae</taxon>
        <taxon>Glomerellales</taxon>
        <taxon>Glomerellaceae</taxon>
        <taxon>Colletotrichum</taxon>
        <taxon>Colletotrichum acutatum species complex</taxon>
    </lineage>
</organism>